<evidence type="ECO:0000256" key="5">
    <source>
        <dbReference type="ARBA" id="ARBA00023136"/>
    </source>
</evidence>
<organism evidence="8 9">
    <name type="scientific">Leucobacter triazinivorans</name>
    <dbReference type="NCBI Taxonomy" id="1784719"/>
    <lineage>
        <taxon>Bacteria</taxon>
        <taxon>Bacillati</taxon>
        <taxon>Actinomycetota</taxon>
        <taxon>Actinomycetes</taxon>
        <taxon>Micrococcales</taxon>
        <taxon>Microbacteriaceae</taxon>
        <taxon>Leucobacter</taxon>
    </lineage>
</organism>
<comment type="similarity">
    <text evidence="2">Belongs to the DsbD family.</text>
</comment>
<dbReference type="AlphaFoldDB" id="A0A4P6KFR3"/>
<feature type="domain" description="Cytochrome C biogenesis protein transmembrane" evidence="7">
    <location>
        <begin position="6"/>
        <end position="180"/>
    </location>
</feature>
<dbReference type="Proteomes" id="UP000289260">
    <property type="component" value="Chromosome"/>
</dbReference>
<keyword evidence="3 6" id="KW-0812">Transmembrane</keyword>
<feature type="transmembrane region" description="Helical" evidence="6">
    <location>
        <begin position="205"/>
        <end position="226"/>
    </location>
</feature>
<accession>A0A4P6KFR3</accession>
<dbReference type="GO" id="GO:0017004">
    <property type="term" value="P:cytochrome complex assembly"/>
    <property type="evidence" value="ECO:0007669"/>
    <property type="project" value="InterPro"/>
</dbReference>
<dbReference type="Pfam" id="PF02683">
    <property type="entry name" value="DsbD_TM"/>
    <property type="match status" value="1"/>
</dbReference>
<dbReference type="OrthoDB" id="4332145at2"/>
<sequence length="295" mass="30134">MEIGFVTAFIGGALALLSPCSALLLPAFFASTIGTRLSLLAHGAVFFLGLLITLVPLGLGLGAVGTFFLQQRGLVVAGTSLVLVLLGIAQVLGIGFDVSRALPGTTRIRQEAAARTGFIRTFLLGAASGVAGFCAGPILGAVLTLALGQGSAWSAGALLAVYGAGMVAPLVLIAALWDRLGARGQRLLRGRTLSLFGRRLHSTSLVTGLVIIAVGVVFWLTNGLVAMPAVVPTSVQVWAQEQSGRLSSAIVDGAVIMVLAIAALGAWASARRRAARREETRSAGNRGRTPASGAD</sequence>
<evidence type="ECO:0000256" key="2">
    <source>
        <dbReference type="ARBA" id="ARBA00006143"/>
    </source>
</evidence>
<feature type="transmembrane region" description="Helical" evidence="6">
    <location>
        <begin position="117"/>
        <end position="147"/>
    </location>
</feature>
<dbReference type="PANTHER" id="PTHR31272">
    <property type="entry name" value="CYTOCHROME C-TYPE BIOGENESIS PROTEIN HI_1454-RELATED"/>
    <property type="match status" value="1"/>
</dbReference>
<dbReference type="InterPro" id="IPR051790">
    <property type="entry name" value="Cytochrome_c-biogenesis_DsbD"/>
</dbReference>
<reference evidence="8 9" key="1">
    <citation type="submission" date="2019-02" db="EMBL/GenBank/DDBJ databases">
        <authorList>
            <person name="Sun L."/>
            <person name="Pan D."/>
            <person name="Wu X."/>
        </authorList>
    </citation>
    <scope>NUCLEOTIDE SEQUENCE [LARGE SCALE GENOMIC DNA]</scope>
    <source>
        <strain evidence="8 9">JW-1</strain>
    </source>
</reference>
<gene>
    <name evidence="8" type="ORF">EVS81_10885</name>
</gene>
<evidence type="ECO:0000256" key="1">
    <source>
        <dbReference type="ARBA" id="ARBA00004141"/>
    </source>
</evidence>
<evidence type="ECO:0000259" key="7">
    <source>
        <dbReference type="Pfam" id="PF02683"/>
    </source>
</evidence>
<evidence type="ECO:0000313" key="9">
    <source>
        <dbReference type="Proteomes" id="UP000289260"/>
    </source>
</evidence>
<evidence type="ECO:0000256" key="6">
    <source>
        <dbReference type="SAM" id="Phobius"/>
    </source>
</evidence>
<feature type="transmembrane region" description="Helical" evidence="6">
    <location>
        <begin position="45"/>
        <end position="68"/>
    </location>
</feature>
<keyword evidence="5 6" id="KW-0472">Membrane</keyword>
<feature type="transmembrane region" description="Helical" evidence="6">
    <location>
        <begin position="246"/>
        <end position="268"/>
    </location>
</feature>
<dbReference type="RefSeq" id="WP_130110406.1">
    <property type="nucleotide sequence ID" value="NZ_CP035806.1"/>
</dbReference>
<evidence type="ECO:0000313" key="8">
    <source>
        <dbReference type="EMBL" id="QBE49277.1"/>
    </source>
</evidence>
<dbReference type="EMBL" id="CP035806">
    <property type="protein sequence ID" value="QBE49277.1"/>
    <property type="molecule type" value="Genomic_DNA"/>
</dbReference>
<dbReference type="InterPro" id="IPR003834">
    <property type="entry name" value="Cyt_c_assmbl_TM_dom"/>
</dbReference>
<dbReference type="PANTHER" id="PTHR31272:SF4">
    <property type="entry name" value="CYTOCHROME C-TYPE BIOGENESIS PROTEIN HI_1454-RELATED"/>
    <property type="match status" value="1"/>
</dbReference>
<feature type="transmembrane region" description="Helical" evidence="6">
    <location>
        <begin position="153"/>
        <end position="177"/>
    </location>
</feature>
<dbReference type="GO" id="GO:0016020">
    <property type="term" value="C:membrane"/>
    <property type="evidence" value="ECO:0007669"/>
    <property type="project" value="UniProtKB-SubCell"/>
</dbReference>
<evidence type="ECO:0000256" key="3">
    <source>
        <dbReference type="ARBA" id="ARBA00022692"/>
    </source>
</evidence>
<dbReference type="KEGG" id="ltr:EVS81_10885"/>
<evidence type="ECO:0000256" key="4">
    <source>
        <dbReference type="ARBA" id="ARBA00022989"/>
    </source>
</evidence>
<protein>
    <submittedName>
        <fullName evidence="8">Cytochrome c biogenesis protein CcdA</fullName>
    </submittedName>
</protein>
<proteinExistence type="inferred from homology"/>
<comment type="subcellular location">
    <subcellularLocation>
        <location evidence="1">Membrane</location>
        <topology evidence="1">Multi-pass membrane protein</topology>
    </subcellularLocation>
</comment>
<keyword evidence="4 6" id="KW-1133">Transmembrane helix</keyword>
<keyword evidence="9" id="KW-1185">Reference proteome</keyword>
<feature type="transmembrane region" description="Helical" evidence="6">
    <location>
        <begin position="74"/>
        <end position="96"/>
    </location>
</feature>
<feature type="transmembrane region" description="Helical" evidence="6">
    <location>
        <begin position="6"/>
        <end position="33"/>
    </location>
</feature>
<name>A0A4P6KFR3_9MICO</name>